<reference evidence="1 2" key="1">
    <citation type="submission" date="2019-07" db="EMBL/GenBank/DDBJ databases">
        <title>Thalassofilum flectens gen. nov., sp. nov., a novel moderate thermophilic anaerobe from a shallow sea hot spring in Kunashir Island (Russia), representing a new family in the order Bacteroidales, and proposal of Thalassofilacea fam. nov.</title>
        <authorList>
            <person name="Kochetkova T.V."/>
            <person name="Podosokorskaya O.A."/>
            <person name="Novikov A."/>
            <person name="Elcheninov A.G."/>
            <person name="Toshchakov S.V."/>
            <person name="Kublanov I.V."/>
        </authorList>
    </citation>
    <scope>NUCLEOTIDE SEQUENCE [LARGE SCALE GENOMIC DNA]</scope>
    <source>
        <strain evidence="1 2">38-H</strain>
    </source>
</reference>
<keyword evidence="2" id="KW-1185">Reference proteome</keyword>
<protein>
    <recommendedName>
        <fullName evidence="3">Peptidase M43 pregnancy-associated plasma-A domain-containing protein</fullName>
    </recommendedName>
</protein>
<gene>
    <name evidence="1" type="ORF">FHG85_12330</name>
</gene>
<evidence type="ECO:0000313" key="1">
    <source>
        <dbReference type="EMBL" id="QKG81016.1"/>
    </source>
</evidence>
<proteinExistence type="predicted"/>
<accession>A0A7D3XNK7</accession>
<dbReference type="EMBL" id="CP041345">
    <property type="protein sequence ID" value="QKG81016.1"/>
    <property type="molecule type" value="Genomic_DNA"/>
</dbReference>
<name>A0A7D3XNK7_9BACT</name>
<dbReference type="AlphaFoldDB" id="A0A7D3XNK7"/>
<dbReference type="RefSeq" id="WP_173076355.1">
    <property type="nucleotide sequence ID" value="NZ_CP041345.1"/>
</dbReference>
<dbReference type="Gene3D" id="3.40.390.10">
    <property type="entry name" value="Collagenase (Catalytic Domain)"/>
    <property type="match status" value="1"/>
</dbReference>
<organism evidence="1 2">
    <name type="scientific">Tenuifilum thalassicum</name>
    <dbReference type="NCBI Taxonomy" id="2590900"/>
    <lineage>
        <taxon>Bacteria</taxon>
        <taxon>Pseudomonadati</taxon>
        <taxon>Bacteroidota</taxon>
        <taxon>Bacteroidia</taxon>
        <taxon>Bacteroidales</taxon>
        <taxon>Tenuifilaceae</taxon>
        <taxon>Tenuifilum</taxon>
    </lineage>
</organism>
<dbReference type="Proteomes" id="UP000500961">
    <property type="component" value="Chromosome"/>
</dbReference>
<dbReference type="InterPro" id="IPR024079">
    <property type="entry name" value="MetalloPept_cat_dom_sf"/>
</dbReference>
<evidence type="ECO:0000313" key="2">
    <source>
        <dbReference type="Proteomes" id="UP000500961"/>
    </source>
</evidence>
<dbReference type="KEGG" id="ttz:FHG85_12330"/>
<dbReference type="SUPFAM" id="SSF55486">
    <property type="entry name" value="Metalloproteases ('zincins'), catalytic domain"/>
    <property type="match status" value="1"/>
</dbReference>
<evidence type="ECO:0008006" key="3">
    <source>
        <dbReference type="Google" id="ProtNLM"/>
    </source>
</evidence>
<dbReference type="GO" id="GO:0008237">
    <property type="term" value="F:metallopeptidase activity"/>
    <property type="evidence" value="ECO:0007669"/>
    <property type="project" value="InterPro"/>
</dbReference>
<sequence length="496" mass="56269">MDYPTTPALADRYTHLLKPQWDQIHNPQSTTGLFDGMEEGAAKYSSPTSGIAKKLRFVIGKDKYADNDSYYSIYNNKEIEVKLEIADTSLKFDLTKIKWKLAGKEIPSKDKMPNVLSFKINATNLPKRTNNLLVLDSLGKKLIRLKIRAYYAPIVRFEEGSGFNGEYFFDKGYEFTALSSPTYYDTIHVGKNKETYFAPVLGLNKGQSATIKVIINGFTDNVLNDKDFKIVFKPELTGKITINGLDSLVLDATGLDKLNDIDIKALNYINRDVLAPMSIGIYIASTREKVGLLKYYCAEKVTKTIKLIYTKFKDESNFPSYITPTGLSQFLNNNSLNQFFLNIIVDSVHFTSKRYKVATMNGWSNTQIIDSLNYEKFGVINGATPAGYSIKDDYFYITNLVRPGSIPGTYLGGFHNVKRPGGVQVRYITTPYNESAEELTAHELGHWLGLPHTFEKNAQVPVIVEPTQGRTKDNFMDYNVKRKKWFKIQLLNYIRN</sequence>